<dbReference type="RefSeq" id="WP_140740084.1">
    <property type="nucleotide sequence ID" value="NZ_RCZM01000003.1"/>
</dbReference>
<evidence type="ECO:0000313" key="4">
    <source>
        <dbReference type="Proteomes" id="UP000317722"/>
    </source>
</evidence>
<proteinExistence type="inferred from homology"/>
<protein>
    <submittedName>
        <fullName evidence="3">DUF881 domain-containing protein</fullName>
    </submittedName>
</protein>
<gene>
    <name evidence="3" type="ORF">EAH86_10305</name>
</gene>
<dbReference type="GO" id="GO:0005886">
    <property type="term" value="C:plasma membrane"/>
    <property type="evidence" value="ECO:0007669"/>
    <property type="project" value="TreeGrafter"/>
</dbReference>
<evidence type="ECO:0000313" key="3">
    <source>
        <dbReference type="EMBL" id="TPG17149.1"/>
    </source>
</evidence>
<feature type="coiled-coil region" evidence="2">
    <location>
        <begin position="54"/>
        <end position="81"/>
    </location>
</feature>
<dbReference type="EMBL" id="RCZM01000003">
    <property type="protein sequence ID" value="TPG17149.1"/>
    <property type="molecule type" value="Genomic_DNA"/>
</dbReference>
<name>A0A502CYB0_9MICO</name>
<comment type="caution">
    <text evidence="3">The sequence shown here is derived from an EMBL/GenBank/DDBJ whole genome shotgun (WGS) entry which is preliminary data.</text>
</comment>
<dbReference type="OrthoDB" id="3214641at2"/>
<accession>A0A502CYB0</accession>
<dbReference type="PANTHER" id="PTHR37313:SF4">
    <property type="entry name" value="CONSERVED MEMBRANE PROTEIN-RELATED"/>
    <property type="match status" value="1"/>
</dbReference>
<keyword evidence="2" id="KW-0175">Coiled coil</keyword>
<keyword evidence="4" id="KW-1185">Reference proteome</keyword>
<evidence type="ECO:0000256" key="1">
    <source>
        <dbReference type="ARBA" id="ARBA00009108"/>
    </source>
</evidence>
<dbReference type="Pfam" id="PF05949">
    <property type="entry name" value="DUF881"/>
    <property type="match status" value="1"/>
</dbReference>
<dbReference type="PANTHER" id="PTHR37313">
    <property type="entry name" value="UPF0749 PROTEIN RV1825"/>
    <property type="match status" value="1"/>
</dbReference>
<reference evidence="3 4" key="1">
    <citation type="journal article" date="2019" name="Environ. Microbiol.">
        <title>Species interactions and distinct microbial communities in high Arctic permafrost affected cryosols are associated with the CH4 and CO2 gas fluxes.</title>
        <authorList>
            <person name="Altshuler I."/>
            <person name="Hamel J."/>
            <person name="Turney S."/>
            <person name="Magnuson E."/>
            <person name="Levesque R."/>
            <person name="Greer C."/>
            <person name="Whyte L.G."/>
        </authorList>
    </citation>
    <scope>NUCLEOTIDE SEQUENCE [LARGE SCALE GENOMIC DNA]</scope>
    <source>
        <strain evidence="3 4">S9.3A</strain>
    </source>
</reference>
<dbReference type="InterPro" id="IPR010273">
    <property type="entry name" value="DUF881"/>
</dbReference>
<dbReference type="Proteomes" id="UP000317722">
    <property type="component" value="Unassembled WGS sequence"/>
</dbReference>
<dbReference type="Gene3D" id="3.30.70.1880">
    <property type="entry name" value="Protein of unknown function DUF881"/>
    <property type="match status" value="1"/>
</dbReference>
<organism evidence="3 4">
    <name type="scientific">Pedococcus bigeumensis</name>
    <dbReference type="NCBI Taxonomy" id="433644"/>
    <lineage>
        <taxon>Bacteria</taxon>
        <taxon>Bacillati</taxon>
        <taxon>Actinomycetota</taxon>
        <taxon>Actinomycetes</taxon>
        <taxon>Micrococcales</taxon>
        <taxon>Intrasporangiaceae</taxon>
        <taxon>Pedococcus</taxon>
    </lineage>
</organism>
<evidence type="ECO:0000256" key="2">
    <source>
        <dbReference type="SAM" id="Coils"/>
    </source>
</evidence>
<comment type="similarity">
    <text evidence="1">Belongs to the UPF0749 family.</text>
</comment>
<dbReference type="AlphaFoldDB" id="A0A502CYB0"/>
<sequence>MADQRLTWLTRRPTLWSAVVPLVALAAGLLFALSAATARGTDLRSSGGDLPGLIRDHTRQNTVLADRVAQLRAEVDRLSAEQAPGDLRVTQLTRQADTLMLAAGTQAVSGPTVRVSLTDAKNVPSRLPDGISVDDYVVHQQDVQAVVNALWEGGAEAMMLMDQRIISTSAVRCVGNTLILQGRVYSPPYVISAIGNQNNLKDALERSPTVSIYRQWVGAVGVGYDVTTRSKQTFPAYAGSINLERARATR</sequence>